<name>A0ABR5MGE9_9BACI</name>
<evidence type="ECO:0000313" key="1">
    <source>
        <dbReference type="EMBL" id="KPH71580.1"/>
    </source>
</evidence>
<comment type="caution">
    <text evidence="1">The sequence shown here is derived from an EMBL/GenBank/DDBJ whole genome shotgun (WGS) entry which is preliminary data.</text>
</comment>
<sequence>MEKTAQLIKLQDYISRYEWDTYRYPTQFIRVKKQNWKKLHRMWSNPDMYTPNIGLEEDIKEQSSAFAKWKAFIRRKSNQELENQVNPREKLNELPETEEKLKHYFLDEIFLFQLKWATSTVNRISYVHKKYYTDPLLKYLLQRFPDTYLLMYNPVFNVKSVPVDCEILLVSPIGIEILYFLEVDEQAVIMAGNERVWTIEKNNDVSKILNPNIALKRTEQIINSILLSHEIEFPVHKTVISRTNSILFTNEPYQTKIVGKKEYPTWFNNRRKLISTLKSNQLKAAEVLLCHCQSTSVQRPEWEDDISIQTIGDLEE</sequence>
<evidence type="ECO:0008006" key="3">
    <source>
        <dbReference type="Google" id="ProtNLM"/>
    </source>
</evidence>
<organism evidence="1 2">
    <name type="scientific">Oceanobacillus caeni</name>
    <dbReference type="NCBI Taxonomy" id="405946"/>
    <lineage>
        <taxon>Bacteria</taxon>
        <taxon>Bacillati</taxon>
        <taxon>Bacillota</taxon>
        <taxon>Bacilli</taxon>
        <taxon>Bacillales</taxon>
        <taxon>Bacillaceae</taxon>
        <taxon>Oceanobacillus</taxon>
    </lineage>
</organism>
<evidence type="ECO:0000313" key="2">
    <source>
        <dbReference type="Proteomes" id="UP000037854"/>
    </source>
</evidence>
<accession>A0ABR5MGE9</accession>
<dbReference type="Proteomes" id="UP000037854">
    <property type="component" value="Unassembled WGS sequence"/>
</dbReference>
<proteinExistence type="predicted"/>
<keyword evidence="2" id="KW-1185">Reference proteome</keyword>
<dbReference type="EMBL" id="LGTK01000069">
    <property type="protein sequence ID" value="KPH71580.1"/>
    <property type="molecule type" value="Genomic_DNA"/>
</dbReference>
<reference evidence="1 2" key="1">
    <citation type="submission" date="2015-07" db="EMBL/GenBank/DDBJ databases">
        <title>High-quality draft genome sequence of Oceanobacillus caeni HM6, a bacillus isolated from a human feces.</title>
        <authorList>
            <person name="Kumar J."/>
            <person name="Verma M.K."/>
            <person name="Pandey R."/>
            <person name="Bhambi M."/>
            <person name="Chauhan N."/>
        </authorList>
    </citation>
    <scope>NUCLEOTIDE SEQUENCE [LARGE SCALE GENOMIC DNA]</scope>
    <source>
        <strain evidence="1 2">HM6</strain>
    </source>
</reference>
<protein>
    <recommendedName>
        <fullName evidence="3">NERD domain-containing protein</fullName>
    </recommendedName>
</protein>
<gene>
    <name evidence="1" type="ORF">AFL42_14825</name>
</gene>